<evidence type="ECO:0000259" key="10">
    <source>
        <dbReference type="Pfam" id="PF21314"/>
    </source>
</evidence>
<dbReference type="GO" id="GO:0005524">
    <property type="term" value="F:ATP binding"/>
    <property type="evidence" value="ECO:0007669"/>
    <property type="project" value="UniProtKB-KW"/>
</dbReference>
<dbReference type="EMBL" id="KV878139">
    <property type="protein sequence ID" value="OJJ08260.1"/>
    <property type="molecule type" value="Genomic_DNA"/>
</dbReference>
<sequence length="266" mass="27754">MGDSSYGPPAGYALRKNGSCSANQETCGNPWGDWYNCCPGGTYCGDNNTCCPTESGCVDFLKEDLHCANNKTWDLYQSEDSYFCCLNTTRGFLAGGLEYNGSSTTGIGCADGLPAGKDDEALVPVARGNATATSVPGSPGARNSGTEARPQSGSYAASESSTNTGAIAGGVVGGCAGLALIIALVWFLLRRRRQQAETAPLMSSDFSTTSKEKNGLYGSELGDNAIRAELQGNPNAMAHELPPTTMAHELPPNTTPHELPASPTRY</sequence>
<keyword evidence="7 9" id="KW-0472">Membrane</keyword>
<dbReference type="OrthoDB" id="4779287at2759"/>
<feature type="region of interest" description="Disordered" evidence="8">
    <location>
        <begin position="235"/>
        <end position="266"/>
    </location>
</feature>
<evidence type="ECO:0000256" key="1">
    <source>
        <dbReference type="ARBA" id="ARBA00004167"/>
    </source>
</evidence>
<keyword evidence="12" id="KW-1185">Reference proteome</keyword>
<evidence type="ECO:0000256" key="5">
    <source>
        <dbReference type="ARBA" id="ARBA00022840"/>
    </source>
</evidence>
<name>A0A1L9Q3D2_ASPVE</name>
<proteinExistence type="predicted"/>
<organism evidence="11 12">
    <name type="scientific">Aspergillus versicolor CBS 583.65</name>
    <dbReference type="NCBI Taxonomy" id="1036611"/>
    <lineage>
        <taxon>Eukaryota</taxon>
        <taxon>Fungi</taxon>
        <taxon>Dikarya</taxon>
        <taxon>Ascomycota</taxon>
        <taxon>Pezizomycotina</taxon>
        <taxon>Eurotiomycetes</taxon>
        <taxon>Eurotiomycetidae</taxon>
        <taxon>Eurotiales</taxon>
        <taxon>Aspergillaceae</taxon>
        <taxon>Aspergillus</taxon>
        <taxon>Aspergillus subgen. Nidulantes</taxon>
    </lineage>
</organism>
<dbReference type="VEuPathDB" id="FungiDB:ASPVEDRAFT_143776"/>
<dbReference type="PANTHER" id="PTHR15549">
    <property type="entry name" value="PAIRED IMMUNOGLOBULIN-LIKE TYPE 2 RECEPTOR"/>
    <property type="match status" value="1"/>
</dbReference>
<dbReference type="Proteomes" id="UP000184073">
    <property type="component" value="Unassembled WGS sequence"/>
</dbReference>
<feature type="compositionally biased region" description="Polar residues" evidence="8">
    <location>
        <begin position="130"/>
        <end position="160"/>
    </location>
</feature>
<dbReference type="InterPro" id="IPR051694">
    <property type="entry name" value="Immunoregulatory_rcpt-like"/>
</dbReference>
<accession>A0A1L9Q3D2</accession>
<feature type="transmembrane region" description="Helical" evidence="9">
    <location>
        <begin position="166"/>
        <end position="189"/>
    </location>
</feature>
<dbReference type="GO" id="GO:0071944">
    <property type="term" value="C:cell periphery"/>
    <property type="evidence" value="ECO:0007669"/>
    <property type="project" value="UniProtKB-ARBA"/>
</dbReference>
<gene>
    <name evidence="11" type="ORF">ASPVEDRAFT_143776</name>
</gene>
<evidence type="ECO:0000256" key="6">
    <source>
        <dbReference type="ARBA" id="ARBA00022989"/>
    </source>
</evidence>
<dbReference type="Pfam" id="PF21314">
    <property type="entry name" value="TM_ErbB1"/>
    <property type="match status" value="1"/>
</dbReference>
<feature type="region of interest" description="Disordered" evidence="8">
    <location>
        <begin position="129"/>
        <end position="160"/>
    </location>
</feature>
<dbReference type="GeneID" id="63723456"/>
<evidence type="ECO:0000256" key="3">
    <source>
        <dbReference type="ARBA" id="ARBA00022692"/>
    </source>
</evidence>
<dbReference type="InterPro" id="IPR049328">
    <property type="entry name" value="TM_ErbB1"/>
</dbReference>
<dbReference type="AlphaFoldDB" id="A0A1L9Q3D2"/>
<keyword evidence="5" id="KW-0067">ATP-binding</keyword>
<evidence type="ECO:0000256" key="4">
    <source>
        <dbReference type="ARBA" id="ARBA00022741"/>
    </source>
</evidence>
<evidence type="ECO:0000256" key="7">
    <source>
        <dbReference type="ARBA" id="ARBA00023136"/>
    </source>
</evidence>
<reference evidence="12" key="1">
    <citation type="journal article" date="2017" name="Genome Biol.">
        <title>Comparative genomics reveals high biological diversity and specific adaptations in the industrially and medically important fungal genus Aspergillus.</title>
        <authorList>
            <person name="de Vries R.P."/>
            <person name="Riley R."/>
            <person name="Wiebenga A."/>
            <person name="Aguilar-Osorio G."/>
            <person name="Amillis S."/>
            <person name="Uchima C.A."/>
            <person name="Anderluh G."/>
            <person name="Asadollahi M."/>
            <person name="Askin M."/>
            <person name="Barry K."/>
            <person name="Battaglia E."/>
            <person name="Bayram O."/>
            <person name="Benocci T."/>
            <person name="Braus-Stromeyer S.A."/>
            <person name="Caldana C."/>
            <person name="Canovas D."/>
            <person name="Cerqueira G.C."/>
            <person name="Chen F."/>
            <person name="Chen W."/>
            <person name="Choi C."/>
            <person name="Clum A."/>
            <person name="Dos Santos R.A."/>
            <person name="Damasio A.R."/>
            <person name="Diallinas G."/>
            <person name="Emri T."/>
            <person name="Fekete E."/>
            <person name="Flipphi M."/>
            <person name="Freyberg S."/>
            <person name="Gallo A."/>
            <person name="Gournas C."/>
            <person name="Habgood R."/>
            <person name="Hainaut M."/>
            <person name="Harispe M.L."/>
            <person name="Henrissat B."/>
            <person name="Hilden K.S."/>
            <person name="Hope R."/>
            <person name="Hossain A."/>
            <person name="Karabika E."/>
            <person name="Karaffa L."/>
            <person name="Karanyi Z."/>
            <person name="Krasevec N."/>
            <person name="Kuo A."/>
            <person name="Kusch H."/>
            <person name="LaButti K."/>
            <person name="Lagendijk E.L."/>
            <person name="Lapidus A."/>
            <person name="Levasseur A."/>
            <person name="Lindquist E."/>
            <person name="Lipzen A."/>
            <person name="Logrieco A.F."/>
            <person name="MacCabe A."/>
            <person name="Maekelae M.R."/>
            <person name="Malavazi I."/>
            <person name="Melin P."/>
            <person name="Meyer V."/>
            <person name="Mielnichuk N."/>
            <person name="Miskei M."/>
            <person name="Molnar A.P."/>
            <person name="Mule G."/>
            <person name="Ngan C.Y."/>
            <person name="Orejas M."/>
            <person name="Orosz E."/>
            <person name="Ouedraogo J.P."/>
            <person name="Overkamp K.M."/>
            <person name="Park H.-S."/>
            <person name="Perrone G."/>
            <person name="Piumi F."/>
            <person name="Punt P.J."/>
            <person name="Ram A.F."/>
            <person name="Ramon A."/>
            <person name="Rauscher S."/>
            <person name="Record E."/>
            <person name="Riano-Pachon D.M."/>
            <person name="Robert V."/>
            <person name="Roehrig J."/>
            <person name="Ruller R."/>
            <person name="Salamov A."/>
            <person name="Salih N.S."/>
            <person name="Samson R.A."/>
            <person name="Sandor E."/>
            <person name="Sanguinetti M."/>
            <person name="Schuetze T."/>
            <person name="Sepcic K."/>
            <person name="Shelest E."/>
            <person name="Sherlock G."/>
            <person name="Sophianopoulou V."/>
            <person name="Squina F.M."/>
            <person name="Sun H."/>
            <person name="Susca A."/>
            <person name="Todd R.B."/>
            <person name="Tsang A."/>
            <person name="Unkles S.E."/>
            <person name="van de Wiele N."/>
            <person name="van Rossen-Uffink D."/>
            <person name="Oliveira J.V."/>
            <person name="Vesth T.C."/>
            <person name="Visser J."/>
            <person name="Yu J.-H."/>
            <person name="Zhou M."/>
            <person name="Andersen M.R."/>
            <person name="Archer D.B."/>
            <person name="Baker S.E."/>
            <person name="Benoit I."/>
            <person name="Brakhage A.A."/>
            <person name="Braus G.H."/>
            <person name="Fischer R."/>
            <person name="Frisvad J.C."/>
            <person name="Goldman G.H."/>
            <person name="Houbraken J."/>
            <person name="Oakley B."/>
            <person name="Pocsi I."/>
            <person name="Scazzocchio C."/>
            <person name="Seiboth B."/>
            <person name="vanKuyk P.A."/>
            <person name="Wortman J."/>
            <person name="Dyer P.S."/>
            <person name="Grigoriev I.V."/>
        </authorList>
    </citation>
    <scope>NUCLEOTIDE SEQUENCE [LARGE SCALE GENOMIC DNA]</scope>
    <source>
        <strain evidence="12">CBS 583.65</strain>
    </source>
</reference>
<dbReference type="STRING" id="1036611.A0A1L9Q3D2"/>
<comment type="subcellular location">
    <subcellularLocation>
        <location evidence="1">Membrane</location>
        <topology evidence="1">Single-pass membrane protein</topology>
    </subcellularLocation>
</comment>
<feature type="region of interest" description="Disordered" evidence="8">
    <location>
        <begin position="197"/>
        <end position="219"/>
    </location>
</feature>
<evidence type="ECO:0000256" key="8">
    <source>
        <dbReference type="SAM" id="MobiDB-lite"/>
    </source>
</evidence>
<evidence type="ECO:0000256" key="9">
    <source>
        <dbReference type="SAM" id="Phobius"/>
    </source>
</evidence>
<feature type="domain" description="Epidermal growth factor receptor-like transmembrane-juxtamembrane segment" evidence="10">
    <location>
        <begin position="167"/>
        <end position="195"/>
    </location>
</feature>
<dbReference type="PANTHER" id="PTHR15549:SF27">
    <property type="entry name" value="CHITIN-BINDING TYPE-1 DOMAIN-CONTAINING PROTEIN"/>
    <property type="match status" value="1"/>
</dbReference>
<dbReference type="RefSeq" id="XP_040674022.1">
    <property type="nucleotide sequence ID" value="XM_040807945.1"/>
</dbReference>
<evidence type="ECO:0000256" key="2">
    <source>
        <dbReference type="ARBA" id="ARBA00022553"/>
    </source>
</evidence>
<protein>
    <recommendedName>
        <fullName evidence="10">Epidermal growth factor receptor-like transmembrane-juxtamembrane segment domain-containing protein</fullName>
    </recommendedName>
</protein>
<evidence type="ECO:0000313" key="12">
    <source>
        <dbReference type="Proteomes" id="UP000184073"/>
    </source>
</evidence>
<keyword evidence="2" id="KW-0597">Phosphoprotein</keyword>
<keyword evidence="6 9" id="KW-1133">Transmembrane helix</keyword>
<evidence type="ECO:0000313" key="11">
    <source>
        <dbReference type="EMBL" id="OJJ08260.1"/>
    </source>
</evidence>
<dbReference type="GO" id="GO:0016020">
    <property type="term" value="C:membrane"/>
    <property type="evidence" value="ECO:0007669"/>
    <property type="project" value="UniProtKB-SubCell"/>
</dbReference>
<keyword evidence="4" id="KW-0547">Nucleotide-binding</keyword>
<keyword evidence="3 9" id="KW-0812">Transmembrane</keyword>